<sequence length="112" mass="12187">MLLSNETDSTAAPAPTTPMVLEGIVRQKCLSVTYNRTAMILAPHILYTRHDALHVDGVVVLKEGAPPREEKIGTFKLDGLTGMTVTDRDFVKSALFDPGLEKYQGETLMAVA</sequence>
<keyword evidence="2" id="KW-1185">Reference proteome</keyword>
<dbReference type="EMBL" id="JACHLN010000002">
    <property type="protein sequence ID" value="MBB4838885.1"/>
    <property type="molecule type" value="Genomic_DNA"/>
</dbReference>
<protein>
    <recommendedName>
        <fullName evidence="3">WYL domain-containing protein</fullName>
    </recommendedName>
</protein>
<reference evidence="1 2" key="1">
    <citation type="submission" date="2020-08" db="EMBL/GenBank/DDBJ databases">
        <title>Functional genomics of gut bacteria from endangered species of beetles.</title>
        <authorList>
            <person name="Carlos-Shanley C."/>
        </authorList>
    </citation>
    <scope>NUCLEOTIDE SEQUENCE [LARGE SCALE GENOMIC DNA]</scope>
    <source>
        <strain evidence="1 2">S00224</strain>
    </source>
</reference>
<comment type="caution">
    <text evidence="1">The sequence shown here is derived from an EMBL/GenBank/DDBJ whole genome shotgun (WGS) entry which is preliminary data.</text>
</comment>
<accession>A0A7W7K1Z5</accession>
<name>A0A7W7K1Z5_9SPHN</name>
<dbReference type="AlphaFoldDB" id="A0A7W7K1Z5"/>
<evidence type="ECO:0000313" key="2">
    <source>
        <dbReference type="Proteomes" id="UP000575241"/>
    </source>
</evidence>
<evidence type="ECO:0000313" key="1">
    <source>
        <dbReference type="EMBL" id="MBB4838885.1"/>
    </source>
</evidence>
<dbReference type="RefSeq" id="WP_184166115.1">
    <property type="nucleotide sequence ID" value="NZ_JACHLN010000002.1"/>
</dbReference>
<gene>
    <name evidence="1" type="ORF">HNP52_001954</name>
</gene>
<organism evidence="1 2">
    <name type="scientific">Sphingomonas kyeonggiensis</name>
    <dbReference type="NCBI Taxonomy" id="1268553"/>
    <lineage>
        <taxon>Bacteria</taxon>
        <taxon>Pseudomonadati</taxon>
        <taxon>Pseudomonadota</taxon>
        <taxon>Alphaproteobacteria</taxon>
        <taxon>Sphingomonadales</taxon>
        <taxon>Sphingomonadaceae</taxon>
        <taxon>Sphingomonas</taxon>
    </lineage>
</organism>
<evidence type="ECO:0008006" key="3">
    <source>
        <dbReference type="Google" id="ProtNLM"/>
    </source>
</evidence>
<dbReference type="Proteomes" id="UP000575241">
    <property type="component" value="Unassembled WGS sequence"/>
</dbReference>
<proteinExistence type="predicted"/>